<keyword evidence="2" id="KW-0812">Transmembrane</keyword>
<dbReference type="Proteomes" id="UP000590412">
    <property type="component" value="Unassembled WGS sequence"/>
</dbReference>
<name>A0A8X7TDA4_CANPA</name>
<proteinExistence type="predicted"/>
<organism evidence="3 4">
    <name type="scientific">Candida parapsilosis</name>
    <name type="common">Yeast</name>
    <dbReference type="NCBI Taxonomy" id="5480"/>
    <lineage>
        <taxon>Eukaryota</taxon>
        <taxon>Fungi</taxon>
        <taxon>Dikarya</taxon>
        <taxon>Ascomycota</taxon>
        <taxon>Saccharomycotina</taxon>
        <taxon>Pichiomycetes</taxon>
        <taxon>Debaryomycetaceae</taxon>
        <taxon>Candida/Lodderomyces clade</taxon>
        <taxon>Candida</taxon>
    </lineage>
</organism>
<dbReference type="OrthoDB" id="4023438at2759"/>
<evidence type="ECO:0000313" key="3">
    <source>
        <dbReference type="EMBL" id="KAF6059264.1"/>
    </source>
</evidence>
<protein>
    <submittedName>
        <fullName evidence="3">Putative integral membrane protein</fullName>
    </submittedName>
</protein>
<reference evidence="3" key="1">
    <citation type="submission" date="2020-03" db="EMBL/GenBank/DDBJ databases">
        <title>FDA dAtabase for Regulatory Grade micrObial Sequences (FDA-ARGOS): Supporting development and validation of Infectious Disease Dx tests.</title>
        <authorList>
            <person name="Campos J."/>
            <person name="Goldberg B."/>
            <person name="Tallon L."/>
            <person name="Sadzewicz L."/>
            <person name="Vavikolanu K."/>
            <person name="Mehta A."/>
            <person name="Aluvathingal J."/>
            <person name="Nadendla S."/>
            <person name="Nandy P."/>
            <person name="Geyer C."/>
            <person name="Yan Y."/>
            <person name="Sichtig H."/>
        </authorList>
    </citation>
    <scope>NUCLEOTIDE SEQUENCE [LARGE SCALE GENOMIC DNA]</scope>
    <source>
        <strain evidence="3">FDAARGOS_652</strain>
    </source>
</reference>
<dbReference type="EMBL" id="JABWAB010000001">
    <property type="protein sequence ID" value="KAF6059264.1"/>
    <property type="molecule type" value="Genomic_DNA"/>
</dbReference>
<sequence length="431" mass="48037">MFNILGVIFTTLNALIPGLYTIKALDQRIEFRPSSYQVLLNYWVYYILLNFIASTLFNDLGLVHLCGHIIKCWLFYGGKNNSNIALVNHVLFKCYEQRVKQGEVMISHVLSRVAPQFSDLNHLVHNFGLKYEEPLQDDVSIDGEAIMEQVWNVLGICQSVIVAAAASHSSSEGVGNYNGGTPPKKLRKLRNVKSFTSLTSRSNSHSNLQNIKQERQSSSGYLNKFFTSSSQRPISPGVEIVQSMHRNVSSPAAPTVGHHSSGGNGAIKSKRRTKSGSEYDLGVPFVRLSQQQVQNHRDDEQQYLYQQQQQQSRLNTNSTRERNQIIIGSKGQLFTQNSRQHHHPQERVQQPQFYVGNKQVFGKTQGGEYTYAPRSDGVNHNDGSRVSSRRVRNVQDVTGHHVGATGGSAQVCGPGAFDELPAAPTPSMVIE</sequence>
<feature type="region of interest" description="Disordered" evidence="1">
    <location>
        <begin position="293"/>
        <end position="320"/>
    </location>
</feature>
<feature type="compositionally biased region" description="Low complexity" evidence="1">
    <location>
        <begin position="302"/>
        <end position="311"/>
    </location>
</feature>
<comment type="caution">
    <text evidence="3">The sequence shown here is derived from an EMBL/GenBank/DDBJ whole genome shotgun (WGS) entry which is preliminary data.</text>
</comment>
<evidence type="ECO:0000256" key="2">
    <source>
        <dbReference type="SAM" id="Phobius"/>
    </source>
</evidence>
<feature type="region of interest" description="Disordered" evidence="1">
    <location>
        <begin position="248"/>
        <end position="278"/>
    </location>
</feature>
<keyword evidence="2" id="KW-1133">Transmembrane helix</keyword>
<evidence type="ECO:0000313" key="4">
    <source>
        <dbReference type="Proteomes" id="UP000590412"/>
    </source>
</evidence>
<keyword evidence="2" id="KW-0472">Membrane</keyword>
<evidence type="ECO:0000256" key="1">
    <source>
        <dbReference type="SAM" id="MobiDB-lite"/>
    </source>
</evidence>
<dbReference type="AlphaFoldDB" id="A0A8X7TDA4"/>
<feature type="transmembrane region" description="Helical" evidence="2">
    <location>
        <begin position="38"/>
        <end position="57"/>
    </location>
</feature>
<feature type="transmembrane region" description="Helical" evidence="2">
    <location>
        <begin position="6"/>
        <end position="26"/>
    </location>
</feature>
<accession>A0A8X7TDA4</accession>
<gene>
    <name evidence="3" type="ORF">FOB60_000846</name>
</gene>